<protein>
    <submittedName>
        <fullName evidence="1">Unannotated protein</fullName>
    </submittedName>
</protein>
<proteinExistence type="predicted"/>
<reference evidence="1" key="1">
    <citation type="submission" date="2020-05" db="EMBL/GenBank/DDBJ databases">
        <authorList>
            <person name="Chiriac C."/>
            <person name="Salcher M."/>
            <person name="Ghai R."/>
            <person name="Kavagutti S V."/>
        </authorList>
    </citation>
    <scope>NUCLEOTIDE SEQUENCE</scope>
</reference>
<evidence type="ECO:0000313" key="1">
    <source>
        <dbReference type="EMBL" id="CAB4956581.1"/>
    </source>
</evidence>
<gene>
    <name evidence="1" type="ORF">UFOPK3773_01728</name>
</gene>
<name>A0A6J7KM99_9ZZZZ</name>
<sequence>MYIRSKLIKHHKDIFEVLDDKLGLLELIRLY</sequence>
<dbReference type="AlphaFoldDB" id="A0A6J7KM99"/>
<dbReference type="EMBL" id="CAFBNF010000228">
    <property type="protein sequence ID" value="CAB4956581.1"/>
    <property type="molecule type" value="Genomic_DNA"/>
</dbReference>
<organism evidence="1">
    <name type="scientific">freshwater metagenome</name>
    <dbReference type="NCBI Taxonomy" id="449393"/>
    <lineage>
        <taxon>unclassified sequences</taxon>
        <taxon>metagenomes</taxon>
        <taxon>ecological metagenomes</taxon>
    </lineage>
</organism>
<accession>A0A6J7KM99</accession>